<feature type="domain" description="CEP76/DRC7 peptidase-like" evidence="6">
    <location>
        <begin position="435"/>
        <end position="589"/>
    </location>
</feature>
<evidence type="ECO:0000313" key="7">
    <source>
        <dbReference type="EMBL" id="KAK1946957.1"/>
    </source>
</evidence>
<protein>
    <submittedName>
        <fullName evidence="7">Centrosomal protein</fullName>
    </submittedName>
</protein>
<dbReference type="InterPro" id="IPR056290">
    <property type="entry name" value="CEPT76/DRC7_peptidase-like_dom"/>
</dbReference>
<comment type="caution">
    <text evidence="7">The sequence shown here is derived from an EMBL/GenBank/DDBJ whole genome shotgun (WGS) entry which is preliminary data.</text>
</comment>
<dbReference type="Pfam" id="PF24656">
    <property type="entry name" value="CEPT76_peptidase"/>
    <property type="match status" value="1"/>
</dbReference>
<dbReference type="InterPro" id="IPR056288">
    <property type="entry name" value="CEP76_C"/>
</dbReference>
<dbReference type="PANTHER" id="PTHR46436:SF1">
    <property type="entry name" value="CENTROSOMAL PROTEIN OF 76 KDA"/>
    <property type="match status" value="1"/>
</dbReference>
<dbReference type="GO" id="GO:0005813">
    <property type="term" value="C:centrosome"/>
    <property type="evidence" value="ECO:0007669"/>
    <property type="project" value="UniProtKB-SubCell"/>
</dbReference>
<feature type="region of interest" description="Disordered" evidence="3">
    <location>
        <begin position="49"/>
        <end position="71"/>
    </location>
</feature>
<comment type="subcellular location">
    <subcellularLocation>
        <location evidence="1">Cytoplasm</location>
        <location evidence="1">Cytoskeleton</location>
        <location evidence="1">Microtubule organizing center</location>
        <location evidence="1">Centrosome</location>
    </subcellularLocation>
</comment>
<keyword evidence="2" id="KW-0963">Cytoplasm</keyword>
<evidence type="ECO:0000259" key="6">
    <source>
        <dbReference type="Pfam" id="PF24656"/>
    </source>
</evidence>
<evidence type="ECO:0000256" key="1">
    <source>
        <dbReference type="ARBA" id="ARBA00004300"/>
    </source>
</evidence>
<evidence type="ECO:0000256" key="3">
    <source>
        <dbReference type="SAM" id="MobiDB-lite"/>
    </source>
</evidence>
<dbReference type="AlphaFoldDB" id="A0AAD9LU10"/>
<evidence type="ECO:0000259" key="4">
    <source>
        <dbReference type="Pfam" id="PF15627"/>
    </source>
</evidence>
<accession>A0AAD9LU10</accession>
<dbReference type="PANTHER" id="PTHR46436">
    <property type="entry name" value="CENTROSOMAL PROTEIN OF 76 KDA"/>
    <property type="match status" value="1"/>
</dbReference>
<evidence type="ECO:0000313" key="8">
    <source>
        <dbReference type="Proteomes" id="UP001259832"/>
    </source>
</evidence>
<dbReference type="InterPro" id="IPR052299">
    <property type="entry name" value="CEP76"/>
</dbReference>
<feature type="domain" description="CEP76 C2" evidence="4">
    <location>
        <begin position="117"/>
        <end position="307"/>
    </location>
</feature>
<reference evidence="7" key="1">
    <citation type="submission" date="2023-08" db="EMBL/GenBank/DDBJ databases">
        <title>Reference Genome Resource for the Citrus Pathogen Phytophthora citrophthora.</title>
        <authorList>
            <person name="Moller H."/>
            <person name="Coetzee B."/>
            <person name="Rose L.J."/>
            <person name="Van Niekerk J.M."/>
        </authorList>
    </citation>
    <scope>NUCLEOTIDE SEQUENCE</scope>
    <source>
        <strain evidence="7">STE-U-9442</strain>
    </source>
</reference>
<dbReference type="InterPro" id="IPR028926">
    <property type="entry name" value="CEP76-C2"/>
</dbReference>
<feature type="region of interest" description="Disordered" evidence="3">
    <location>
        <begin position="1"/>
        <end position="21"/>
    </location>
</feature>
<feature type="compositionally biased region" description="Basic and acidic residues" evidence="3">
    <location>
        <begin position="57"/>
        <end position="71"/>
    </location>
</feature>
<dbReference type="EMBL" id="JASMQC010000002">
    <property type="protein sequence ID" value="KAK1946957.1"/>
    <property type="molecule type" value="Genomic_DNA"/>
</dbReference>
<dbReference type="Pfam" id="PF24652">
    <property type="entry name" value="CEP76_C"/>
    <property type="match status" value="1"/>
</dbReference>
<feature type="compositionally biased region" description="Basic and acidic residues" evidence="3">
    <location>
        <begin position="8"/>
        <end position="21"/>
    </location>
</feature>
<gene>
    <name evidence="7" type="ORF">P3T76_000967</name>
</gene>
<feature type="domain" description="Centrosomal protein of 76 kDa C-terminal" evidence="5">
    <location>
        <begin position="613"/>
        <end position="750"/>
    </location>
</feature>
<sequence length="753" mass="84680">MEQITEAEPVKSEGSELSSEKIRSLRAAIDAKLHEQGIYEQIKDLVLSKSKSSENQPNKEEDLGEETVRSREDQVVHDVLESEVVQQLLATVRAMDLTGKTPKSEIDGAIDDSMDVENERDVILYLRLSKGKAFIDQLVEEGDANETDVGLDEMKCPVGSVVSFFRVNVSFQKQRQSSRDIRCCVDPPFDEHFRFHIDKKRTRTARTKGGASYAVEVTSPWEAVCLVDESVQLDVVKVTKKLLTRDSDGAAQWRELSRELLAVHRLDWRRVLCSTLQLVHFPIQLTGRMKDPVGTLDIRADVLNCKRTTSIAHEARTFLNKETLKRNASNHSFYKYAKQWWDEYRSETRENKRKSSTGADSPGEDEYSKLVAQIGSRQRLVKLFAEDEEGRYRMVCKYLVPLRAPMAVRSPSEAARFVGLLPYESNALVGGGTDETWRSIATILSLLKGDAQDHATTMKLTFCCQILLASLLLGCGLDAYVCIGTISASKSASHFARGSQRSYEDRGAAEVGHVWVLTRGSSSTGVLLWEAVTGEKFAVNDTRAPRRRGYCAIDCVFNHRQFFANLQPREWKLAESSFDFDDDSCWKRMDESLIADLPFGQPAVALLPPDVSSASTLEQEWSTALKRAISNRRRAEGLVTRWSEDLSFYLLPALKAYELERLYGVTQVDNAFFQQSISNFVQEGHTFQGVPSMFTIEAPNEALDVMVVNPLVTDILTLHARSAQFALAVRCFPYAEDTFATWVMLAVSYQSNS</sequence>
<evidence type="ECO:0000259" key="5">
    <source>
        <dbReference type="Pfam" id="PF24652"/>
    </source>
</evidence>
<name>A0AAD9LU10_9STRA</name>
<proteinExistence type="predicted"/>
<organism evidence="7 8">
    <name type="scientific">Phytophthora citrophthora</name>
    <dbReference type="NCBI Taxonomy" id="4793"/>
    <lineage>
        <taxon>Eukaryota</taxon>
        <taxon>Sar</taxon>
        <taxon>Stramenopiles</taxon>
        <taxon>Oomycota</taxon>
        <taxon>Peronosporomycetes</taxon>
        <taxon>Peronosporales</taxon>
        <taxon>Peronosporaceae</taxon>
        <taxon>Phytophthora</taxon>
    </lineage>
</organism>
<keyword evidence="8" id="KW-1185">Reference proteome</keyword>
<dbReference type="Pfam" id="PF15627">
    <property type="entry name" value="CEP76-C2"/>
    <property type="match status" value="1"/>
</dbReference>
<dbReference type="Proteomes" id="UP001259832">
    <property type="component" value="Unassembled WGS sequence"/>
</dbReference>
<evidence type="ECO:0000256" key="2">
    <source>
        <dbReference type="ARBA" id="ARBA00022490"/>
    </source>
</evidence>